<dbReference type="AlphaFoldDB" id="A0A5J5BTK0"/>
<dbReference type="PANTHER" id="PTHR13268">
    <property type="entry name" value="BREAST CARCINOMA AMPLIFIED SEQUENCE 3"/>
    <property type="match status" value="1"/>
</dbReference>
<accession>A0A5J5BTK0</accession>
<evidence type="ECO:0000313" key="2">
    <source>
        <dbReference type="Proteomes" id="UP000325577"/>
    </source>
</evidence>
<sequence length="176" mass="19647">MGNDSKKTQGGLPRFGRTNGFITTSFRALSSYLWIVSSGVSTVASTVQSATSAVSAIVDRDNDASHDQVHWAAFDNLEGKGDITWPVLLLDYQFGFLDVEDALQKFFQLEVLDGNNKYNCENCMKLVAEKKQMFIFQAPNVLVIQLNRFEGILVGRPLHLRKFWCFQATCAKLADA</sequence>
<dbReference type="Proteomes" id="UP000325577">
    <property type="component" value="Linkage Group LG11"/>
</dbReference>
<dbReference type="PANTHER" id="PTHR13268:SF7">
    <property type="entry name" value="AUTOPHAGY-RELATED PROTEIN 18F"/>
    <property type="match status" value="1"/>
</dbReference>
<proteinExistence type="predicted"/>
<keyword evidence="2" id="KW-1185">Reference proteome</keyword>
<protein>
    <recommendedName>
        <fullName evidence="3">USP domain-containing protein</fullName>
    </recommendedName>
</protein>
<dbReference type="GO" id="GO:0005737">
    <property type="term" value="C:cytoplasm"/>
    <property type="evidence" value="ECO:0007669"/>
    <property type="project" value="TreeGrafter"/>
</dbReference>
<dbReference type="EMBL" id="CM018034">
    <property type="protein sequence ID" value="KAA8544581.1"/>
    <property type="molecule type" value="Genomic_DNA"/>
</dbReference>
<dbReference type="GO" id="GO:0006914">
    <property type="term" value="P:autophagy"/>
    <property type="evidence" value="ECO:0007669"/>
    <property type="project" value="InterPro"/>
</dbReference>
<dbReference type="OrthoDB" id="420187at2759"/>
<dbReference type="GO" id="GO:0042594">
    <property type="term" value="P:response to starvation"/>
    <property type="evidence" value="ECO:0007669"/>
    <property type="project" value="TreeGrafter"/>
</dbReference>
<dbReference type="Gene3D" id="3.90.70.10">
    <property type="entry name" value="Cysteine proteinases"/>
    <property type="match status" value="1"/>
</dbReference>
<evidence type="ECO:0000313" key="1">
    <source>
        <dbReference type="EMBL" id="KAA8544581.1"/>
    </source>
</evidence>
<dbReference type="InterPro" id="IPR038765">
    <property type="entry name" value="Papain-like_cys_pep_sf"/>
</dbReference>
<reference evidence="1 2" key="1">
    <citation type="submission" date="2019-09" db="EMBL/GenBank/DDBJ databases">
        <title>A chromosome-level genome assembly of the Chinese tupelo Nyssa sinensis.</title>
        <authorList>
            <person name="Yang X."/>
            <person name="Kang M."/>
            <person name="Yang Y."/>
            <person name="Xiong H."/>
            <person name="Wang M."/>
            <person name="Zhang Z."/>
            <person name="Wang Z."/>
            <person name="Wu H."/>
            <person name="Ma T."/>
            <person name="Liu J."/>
            <person name="Xi Z."/>
        </authorList>
    </citation>
    <scope>NUCLEOTIDE SEQUENCE [LARGE SCALE GENOMIC DNA]</scope>
    <source>
        <strain evidence="1">J267</strain>
        <tissue evidence="1">Leaf</tissue>
    </source>
</reference>
<organism evidence="1 2">
    <name type="scientific">Nyssa sinensis</name>
    <dbReference type="NCBI Taxonomy" id="561372"/>
    <lineage>
        <taxon>Eukaryota</taxon>
        <taxon>Viridiplantae</taxon>
        <taxon>Streptophyta</taxon>
        <taxon>Embryophyta</taxon>
        <taxon>Tracheophyta</taxon>
        <taxon>Spermatophyta</taxon>
        <taxon>Magnoliopsida</taxon>
        <taxon>eudicotyledons</taxon>
        <taxon>Gunneridae</taxon>
        <taxon>Pentapetalae</taxon>
        <taxon>asterids</taxon>
        <taxon>Cornales</taxon>
        <taxon>Nyssaceae</taxon>
        <taxon>Nyssa</taxon>
    </lineage>
</organism>
<dbReference type="InterPro" id="IPR045142">
    <property type="entry name" value="BCAS3-like"/>
</dbReference>
<evidence type="ECO:0008006" key="3">
    <source>
        <dbReference type="Google" id="ProtNLM"/>
    </source>
</evidence>
<name>A0A5J5BTK0_9ASTE</name>
<gene>
    <name evidence="1" type="ORF">F0562_022560</name>
</gene>
<dbReference type="SUPFAM" id="SSF54001">
    <property type="entry name" value="Cysteine proteinases"/>
    <property type="match status" value="1"/>
</dbReference>